<dbReference type="Proteomes" id="UP000248857">
    <property type="component" value="Unassembled WGS sequence"/>
</dbReference>
<dbReference type="EMBL" id="PQWO01000034">
    <property type="protein sequence ID" value="PZD70530.1"/>
    <property type="molecule type" value="Genomic_DNA"/>
</dbReference>
<accession>A0A2W1J853</accession>
<dbReference type="RefSeq" id="WP_233501891.1">
    <property type="nucleotide sequence ID" value="NZ_CAWNWM010000034.1"/>
</dbReference>
<proteinExistence type="predicted"/>
<protein>
    <submittedName>
        <fullName evidence="1">Uncharacterized protein</fullName>
    </submittedName>
</protein>
<reference evidence="1 2" key="1">
    <citation type="journal article" date="2018" name="Sci. Rep.">
        <title>A novel species of the marine cyanobacterium Acaryochloris with a unique pigment content and lifestyle.</title>
        <authorList>
            <person name="Partensky F."/>
            <person name="Six C."/>
            <person name="Ratin M."/>
            <person name="Garczarek L."/>
            <person name="Vaulot D."/>
            <person name="Probert I."/>
            <person name="Calteau A."/>
            <person name="Gourvil P."/>
            <person name="Marie D."/>
            <person name="Grebert T."/>
            <person name="Bouchier C."/>
            <person name="Le Panse S."/>
            <person name="Gachenot M."/>
            <person name="Rodriguez F."/>
            <person name="Garrido J.L."/>
        </authorList>
    </citation>
    <scope>NUCLEOTIDE SEQUENCE [LARGE SCALE GENOMIC DNA]</scope>
    <source>
        <strain evidence="1 2">RCC1774</strain>
    </source>
</reference>
<evidence type="ECO:0000313" key="2">
    <source>
        <dbReference type="Proteomes" id="UP000248857"/>
    </source>
</evidence>
<keyword evidence="2" id="KW-1185">Reference proteome</keyword>
<dbReference type="AlphaFoldDB" id="A0A2W1J853"/>
<gene>
    <name evidence="1" type="ORF">C1752_10959</name>
</gene>
<organism evidence="1 2">
    <name type="scientific">Acaryochloris thomasi RCC1774</name>
    <dbReference type="NCBI Taxonomy" id="1764569"/>
    <lineage>
        <taxon>Bacteria</taxon>
        <taxon>Bacillati</taxon>
        <taxon>Cyanobacteriota</taxon>
        <taxon>Cyanophyceae</taxon>
        <taxon>Acaryochloridales</taxon>
        <taxon>Acaryochloridaceae</taxon>
        <taxon>Acaryochloris</taxon>
        <taxon>Acaryochloris thomasi</taxon>
    </lineage>
</organism>
<evidence type="ECO:0000313" key="1">
    <source>
        <dbReference type="EMBL" id="PZD70530.1"/>
    </source>
</evidence>
<sequence length="57" mass="6700">MQLARDVKTLIEWLNHDVLQLAGPSYAERIELYDFIVAELQQREHLGGKQIRVLRKP</sequence>
<comment type="caution">
    <text evidence="1">The sequence shown here is derived from an EMBL/GenBank/DDBJ whole genome shotgun (WGS) entry which is preliminary data.</text>
</comment>
<name>A0A2W1J853_9CYAN</name>